<keyword evidence="12" id="KW-0829">Tyrosine-protein kinase</keyword>
<dbReference type="KEGG" id="tva:4753745"/>
<evidence type="ECO:0000256" key="8">
    <source>
        <dbReference type="ARBA" id="ARBA00022777"/>
    </source>
</evidence>
<evidence type="ECO:0000313" key="18">
    <source>
        <dbReference type="Proteomes" id="UP000001542"/>
    </source>
</evidence>
<dbReference type="Proteomes" id="UP000001542">
    <property type="component" value="Unassembled WGS sequence"/>
</dbReference>
<keyword evidence="11" id="KW-0472">Membrane</keyword>
<keyword evidence="3" id="KW-1003">Cell membrane</keyword>
<dbReference type="GO" id="GO:0005886">
    <property type="term" value="C:plasma membrane"/>
    <property type="evidence" value="ECO:0007669"/>
    <property type="project" value="UniProtKB-SubCell"/>
</dbReference>
<dbReference type="GO" id="GO:0005524">
    <property type="term" value="F:ATP binding"/>
    <property type="evidence" value="ECO:0007669"/>
    <property type="project" value="UniProtKB-KW"/>
</dbReference>
<dbReference type="GO" id="GO:0004714">
    <property type="term" value="F:transmembrane receptor protein tyrosine kinase activity"/>
    <property type="evidence" value="ECO:0007669"/>
    <property type="project" value="UniProtKB-EC"/>
</dbReference>
<evidence type="ECO:0000256" key="12">
    <source>
        <dbReference type="ARBA" id="ARBA00023137"/>
    </source>
</evidence>
<dbReference type="Pfam" id="PF12810">
    <property type="entry name" value="ALK_LTK_GRD"/>
    <property type="match status" value="1"/>
</dbReference>
<accession>A2FGG8</accession>
<keyword evidence="5" id="KW-0812">Transmembrane</keyword>
<proteinExistence type="predicted"/>
<reference evidence="17" key="2">
    <citation type="journal article" date="2007" name="Science">
        <title>Draft genome sequence of the sexually transmitted pathogen Trichomonas vaginalis.</title>
        <authorList>
            <person name="Carlton J.M."/>
            <person name="Hirt R.P."/>
            <person name="Silva J.C."/>
            <person name="Delcher A.L."/>
            <person name="Schatz M."/>
            <person name="Zhao Q."/>
            <person name="Wortman J.R."/>
            <person name="Bidwell S.L."/>
            <person name="Alsmark U.C.M."/>
            <person name="Besteiro S."/>
            <person name="Sicheritz-Ponten T."/>
            <person name="Noel C.J."/>
            <person name="Dacks J.B."/>
            <person name="Foster P.G."/>
            <person name="Simillion C."/>
            <person name="Van de Peer Y."/>
            <person name="Miranda-Saavedra D."/>
            <person name="Barton G.J."/>
            <person name="Westrop G.D."/>
            <person name="Mueller S."/>
            <person name="Dessi D."/>
            <person name="Fiori P.L."/>
            <person name="Ren Q."/>
            <person name="Paulsen I."/>
            <person name="Zhang H."/>
            <person name="Bastida-Corcuera F.D."/>
            <person name="Simoes-Barbosa A."/>
            <person name="Brown M.T."/>
            <person name="Hayes R.D."/>
            <person name="Mukherjee M."/>
            <person name="Okumura C.Y."/>
            <person name="Schneider R."/>
            <person name="Smith A.J."/>
            <person name="Vanacova S."/>
            <person name="Villalvazo M."/>
            <person name="Haas B.J."/>
            <person name="Pertea M."/>
            <person name="Feldblyum T.V."/>
            <person name="Utterback T.R."/>
            <person name="Shu C.L."/>
            <person name="Osoegawa K."/>
            <person name="de Jong P.J."/>
            <person name="Hrdy I."/>
            <person name="Horvathova L."/>
            <person name="Zubacova Z."/>
            <person name="Dolezal P."/>
            <person name="Malik S.B."/>
            <person name="Logsdon J.M. Jr."/>
            <person name="Henze K."/>
            <person name="Gupta A."/>
            <person name="Wang C.C."/>
            <person name="Dunne R.L."/>
            <person name="Upcroft J.A."/>
            <person name="Upcroft P."/>
            <person name="White O."/>
            <person name="Salzberg S.L."/>
            <person name="Tang P."/>
            <person name="Chiu C.-H."/>
            <person name="Lee Y.-S."/>
            <person name="Embley T.M."/>
            <person name="Coombs G.H."/>
            <person name="Mottram J.C."/>
            <person name="Tachezy J."/>
            <person name="Fraser-Liggett C.M."/>
            <person name="Johnson P.J."/>
        </authorList>
    </citation>
    <scope>NUCLEOTIDE SEQUENCE [LARGE SCALE GENOMIC DNA]</scope>
    <source>
        <strain evidence="17">G3</strain>
    </source>
</reference>
<keyword evidence="9" id="KW-0067">ATP-binding</keyword>
<evidence type="ECO:0000256" key="9">
    <source>
        <dbReference type="ARBA" id="ARBA00022840"/>
    </source>
</evidence>
<gene>
    <name evidence="17" type="ORF">TVAG_052400</name>
</gene>
<evidence type="ECO:0000256" key="11">
    <source>
        <dbReference type="ARBA" id="ARBA00023136"/>
    </source>
</evidence>
<dbReference type="AlphaFoldDB" id="A2FGG8"/>
<dbReference type="RefSeq" id="XP_001308912.1">
    <property type="nucleotide sequence ID" value="XM_001308911.1"/>
</dbReference>
<keyword evidence="15" id="KW-0325">Glycoprotein</keyword>
<protein>
    <recommendedName>
        <fullName evidence="2">receptor protein-tyrosine kinase</fullName>
        <ecNumber evidence="2">2.7.10.1</ecNumber>
    </recommendedName>
</protein>
<evidence type="ECO:0000259" key="16">
    <source>
        <dbReference type="Pfam" id="PF12810"/>
    </source>
</evidence>
<evidence type="ECO:0000256" key="3">
    <source>
        <dbReference type="ARBA" id="ARBA00022475"/>
    </source>
</evidence>
<comment type="subcellular location">
    <subcellularLocation>
        <location evidence="1">Cell membrane</location>
        <topology evidence="1">Single-pass type I membrane protein</topology>
    </subcellularLocation>
</comment>
<dbReference type="VEuPathDB" id="TrichDB:TVAG_052400"/>
<evidence type="ECO:0000256" key="10">
    <source>
        <dbReference type="ARBA" id="ARBA00022989"/>
    </source>
</evidence>
<evidence type="ECO:0000256" key="6">
    <source>
        <dbReference type="ARBA" id="ARBA00022729"/>
    </source>
</evidence>
<dbReference type="InParanoid" id="A2FGG8"/>
<evidence type="ECO:0000256" key="7">
    <source>
        <dbReference type="ARBA" id="ARBA00022741"/>
    </source>
</evidence>
<reference evidence="17" key="1">
    <citation type="submission" date="2006-10" db="EMBL/GenBank/DDBJ databases">
        <authorList>
            <person name="Amadeo P."/>
            <person name="Zhao Q."/>
            <person name="Wortman J."/>
            <person name="Fraser-Liggett C."/>
            <person name="Carlton J."/>
        </authorList>
    </citation>
    <scope>NUCLEOTIDE SEQUENCE</scope>
    <source>
        <strain evidence="17">G3</strain>
    </source>
</reference>
<name>A2FGG8_TRIV3</name>
<dbReference type="InterPro" id="IPR055163">
    <property type="entry name" value="ALK/LTK-like_GRD"/>
</dbReference>
<keyword evidence="4" id="KW-0808">Transferase</keyword>
<sequence length="151" mass="16537">MESIYNYIANSTYGFSFGSGESCQEHGSKNPKGVRTYYGGSDRAGSGSGWFGGFASHHGNSGSGGGSSWVLSKDAIIPEGEIPAHDDKYNLLESHEYAFNKAAFLFYNIESESGVWEGNGRIVITFLRTISLKPDFLYNYLLFSLFIVNSI</sequence>
<keyword evidence="6" id="KW-0732">Signal</keyword>
<keyword evidence="8" id="KW-0418">Kinase</keyword>
<organism evidence="17 18">
    <name type="scientific">Trichomonas vaginalis (strain ATCC PRA-98 / G3)</name>
    <dbReference type="NCBI Taxonomy" id="412133"/>
    <lineage>
        <taxon>Eukaryota</taxon>
        <taxon>Metamonada</taxon>
        <taxon>Parabasalia</taxon>
        <taxon>Trichomonadida</taxon>
        <taxon>Trichomonadidae</taxon>
        <taxon>Trichomonas</taxon>
    </lineage>
</organism>
<evidence type="ECO:0000256" key="14">
    <source>
        <dbReference type="ARBA" id="ARBA00023170"/>
    </source>
</evidence>
<dbReference type="EC" id="2.7.10.1" evidence="2"/>
<keyword evidence="7" id="KW-0547">Nucleotide-binding</keyword>
<keyword evidence="14" id="KW-0675">Receptor</keyword>
<evidence type="ECO:0000256" key="4">
    <source>
        <dbReference type="ARBA" id="ARBA00022679"/>
    </source>
</evidence>
<keyword evidence="13" id="KW-1015">Disulfide bond</keyword>
<evidence type="ECO:0000256" key="15">
    <source>
        <dbReference type="ARBA" id="ARBA00023180"/>
    </source>
</evidence>
<evidence type="ECO:0000256" key="1">
    <source>
        <dbReference type="ARBA" id="ARBA00004251"/>
    </source>
</evidence>
<dbReference type="EMBL" id="DS113779">
    <property type="protein sequence ID" value="EAX95982.1"/>
    <property type="molecule type" value="Genomic_DNA"/>
</dbReference>
<keyword evidence="10" id="KW-1133">Transmembrane helix</keyword>
<dbReference type="VEuPathDB" id="TrichDB:TVAGG3_0444410"/>
<evidence type="ECO:0000256" key="2">
    <source>
        <dbReference type="ARBA" id="ARBA00011902"/>
    </source>
</evidence>
<evidence type="ECO:0000256" key="5">
    <source>
        <dbReference type="ARBA" id="ARBA00022692"/>
    </source>
</evidence>
<feature type="domain" description="ALK/LTK-like glycine-rich" evidence="16">
    <location>
        <begin position="7"/>
        <end position="127"/>
    </location>
</feature>
<evidence type="ECO:0000313" key="17">
    <source>
        <dbReference type="EMBL" id="EAX95982.1"/>
    </source>
</evidence>
<keyword evidence="18" id="KW-1185">Reference proteome</keyword>
<evidence type="ECO:0000256" key="13">
    <source>
        <dbReference type="ARBA" id="ARBA00023157"/>
    </source>
</evidence>